<dbReference type="Proteomes" id="UP000030013">
    <property type="component" value="Unassembled WGS sequence"/>
</dbReference>
<comment type="caution">
    <text evidence="1">The sequence shown here is derived from an EMBL/GenBank/DDBJ whole genome shotgun (WGS) entry which is preliminary data.</text>
</comment>
<dbReference type="RefSeq" id="WP_035940158.1">
    <property type="nucleotide sequence ID" value="NZ_AVPL01000065.1"/>
</dbReference>
<dbReference type="OrthoDB" id="4850920at2"/>
<dbReference type="AlphaFoldDB" id="A0A0A0JW89"/>
<name>A0A0A0JW89_9MICO</name>
<keyword evidence="2" id="KW-1185">Reference proteome</keyword>
<organism evidence="1 2">
    <name type="scientific">Knoellia aerolata DSM 18566</name>
    <dbReference type="NCBI Taxonomy" id="1385519"/>
    <lineage>
        <taxon>Bacteria</taxon>
        <taxon>Bacillati</taxon>
        <taxon>Actinomycetota</taxon>
        <taxon>Actinomycetes</taxon>
        <taxon>Micrococcales</taxon>
        <taxon>Intrasporangiaceae</taxon>
        <taxon>Knoellia</taxon>
    </lineage>
</organism>
<proteinExistence type="predicted"/>
<reference evidence="1 2" key="1">
    <citation type="submission" date="2013-08" db="EMBL/GenBank/DDBJ databases">
        <title>The genome sequence of Knoellia aerolata.</title>
        <authorList>
            <person name="Zhu W."/>
            <person name="Wang G."/>
        </authorList>
    </citation>
    <scope>NUCLEOTIDE SEQUENCE [LARGE SCALE GENOMIC DNA]</scope>
    <source>
        <strain evidence="1 2">DSM 18566</strain>
    </source>
</reference>
<sequence length="126" mass="14616">MSNGGADGPSVVPGVTELRQLGFEPVEEYTGVLLVAEMWPDEHRRFVPETRELRLEDEPQLGGLLWLLRSPWTGWTLRETFAAMWRWLERPEVDYDADFMLAGVADFLRWDEREARKWRPEGNGLG</sequence>
<protein>
    <submittedName>
        <fullName evidence="1">Uncharacterized protein</fullName>
    </submittedName>
</protein>
<evidence type="ECO:0000313" key="1">
    <source>
        <dbReference type="EMBL" id="KGN39881.1"/>
    </source>
</evidence>
<dbReference type="EMBL" id="AVPL01000065">
    <property type="protein sequence ID" value="KGN39881.1"/>
    <property type="molecule type" value="Genomic_DNA"/>
</dbReference>
<gene>
    <name evidence="1" type="ORF">N801_18180</name>
</gene>
<evidence type="ECO:0000313" key="2">
    <source>
        <dbReference type="Proteomes" id="UP000030013"/>
    </source>
</evidence>
<accession>A0A0A0JW89</accession>